<dbReference type="RefSeq" id="WP_073025860.1">
    <property type="nucleotide sequence ID" value="NZ_FQZS01000011.1"/>
</dbReference>
<dbReference type="NCBIfam" id="TIGR00250">
    <property type="entry name" value="RNAse_H_YqgF"/>
    <property type="match status" value="1"/>
</dbReference>
<dbReference type="Pfam" id="PF03652">
    <property type="entry name" value="RuvX"/>
    <property type="match status" value="1"/>
</dbReference>
<protein>
    <recommendedName>
        <fullName evidence="5">Putative pre-16S rRNA nuclease</fullName>
        <ecNumber evidence="5">3.1.-.-</ecNumber>
    </recommendedName>
</protein>
<evidence type="ECO:0000256" key="5">
    <source>
        <dbReference type="HAMAP-Rule" id="MF_00651"/>
    </source>
</evidence>
<dbReference type="SMART" id="SM00732">
    <property type="entry name" value="YqgFc"/>
    <property type="match status" value="1"/>
</dbReference>
<dbReference type="EMBL" id="FQZS01000011">
    <property type="protein sequence ID" value="SHI91742.1"/>
    <property type="molecule type" value="Genomic_DNA"/>
</dbReference>
<dbReference type="PANTHER" id="PTHR33317:SF4">
    <property type="entry name" value="POLYNUCLEOTIDYL TRANSFERASE, RIBONUCLEASE H-LIKE SUPERFAMILY PROTEIN"/>
    <property type="match status" value="1"/>
</dbReference>
<dbReference type="Gene3D" id="3.30.420.140">
    <property type="entry name" value="YqgF/RNase H-like domain"/>
    <property type="match status" value="1"/>
</dbReference>
<evidence type="ECO:0000256" key="4">
    <source>
        <dbReference type="ARBA" id="ARBA00022801"/>
    </source>
</evidence>
<dbReference type="CDD" id="cd16964">
    <property type="entry name" value="YqgF"/>
    <property type="match status" value="1"/>
</dbReference>
<comment type="similarity">
    <text evidence="5">Belongs to the YqgF HJR family.</text>
</comment>
<proteinExistence type="inferred from homology"/>
<gene>
    <name evidence="7" type="ORF">SAMN02745176_01778</name>
</gene>
<evidence type="ECO:0000313" key="7">
    <source>
        <dbReference type="EMBL" id="SHI91742.1"/>
    </source>
</evidence>
<dbReference type="AlphaFoldDB" id="A0A1M6F226"/>
<dbReference type="STRING" id="1122184.SAMN02745176_01778"/>
<comment type="function">
    <text evidence="5">Could be a nuclease involved in processing of the 5'-end of pre-16S rRNA.</text>
</comment>
<evidence type="ECO:0000256" key="3">
    <source>
        <dbReference type="ARBA" id="ARBA00022722"/>
    </source>
</evidence>
<feature type="domain" description="YqgF/RNase H-like" evidence="6">
    <location>
        <begin position="1"/>
        <end position="102"/>
    </location>
</feature>
<dbReference type="EC" id="3.1.-.-" evidence="5"/>
<dbReference type="HAMAP" id="MF_00651">
    <property type="entry name" value="Nuclease_YqgF"/>
    <property type="match status" value="1"/>
</dbReference>
<name>A0A1M6F226_9FIRM</name>
<reference evidence="7 8" key="1">
    <citation type="submission" date="2016-11" db="EMBL/GenBank/DDBJ databases">
        <authorList>
            <person name="Jaros S."/>
            <person name="Januszkiewicz K."/>
            <person name="Wedrychowicz H."/>
        </authorList>
    </citation>
    <scope>NUCLEOTIDE SEQUENCE [LARGE SCALE GENOMIC DNA]</scope>
    <source>
        <strain evidence="7 8">DSM 19022</strain>
    </source>
</reference>
<dbReference type="PANTHER" id="PTHR33317">
    <property type="entry name" value="POLYNUCLEOTIDYL TRANSFERASE, RIBONUCLEASE H-LIKE SUPERFAMILY PROTEIN"/>
    <property type="match status" value="1"/>
</dbReference>
<dbReference type="InterPro" id="IPR006641">
    <property type="entry name" value="YqgF/RNaseH-like_dom"/>
</dbReference>
<sequence length="139" mass="15600">MRIMGLDVGDATIGVAVSDELGCMAHGICTIRRKNIDYDINQLDTIIKDKQVDKIVIGLPKNMNNTIGDRGRKSIEFGEILKKHFSNLEIVFWDERLTTVAAERALLEADVSRKNRKKVIDKIAATLILQSYIDAKKNS</sequence>
<dbReference type="InterPro" id="IPR012337">
    <property type="entry name" value="RNaseH-like_sf"/>
</dbReference>
<dbReference type="GO" id="GO:0016788">
    <property type="term" value="F:hydrolase activity, acting on ester bonds"/>
    <property type="evidence" value="ECO:0007669"/>
    <property type="project" value="UniProtKB-UniRule"/>
</dbReference>
<dbReference type="SUPFAM" id="SSF53098">
    <property type="entry name" value="Ribonuclease H-like"/>
    <property type="match status" value="1"/>
</dbReference>
<dbReference type="GO" id="GO:0005829">
    <property type="term" value="C:cytosol"/>
    <property type="evidence" value="ECO:0007669"/>
    <property type="project" value="TreeGrafter"/>
</dbReference>
<keyword evidence="1 5" id="KW-0963">Cytoplasm</keyword>
<dbReference type="Proteomes" id="UP000184442">
    <property type="component" value="Unassembled WGS sequence"/>
</dbReference>
<dbReference type="InterPro" id="IPR037027">
    <property type="entry name" value="YqgF/RNaseH-like_dom_sf"/>
</dbReference>
<evidence type="ECO:0000313" key="8">
    <source>
        <dbReference type="Proteomes" id="UP000184442"/>
    </source>
</evidence>
<dbReference type="InterPro" id="IPR005227">
    <property type="entry name" value="YqgF"/>
</dbReference>
<keyword evidence="4 5" id="KW-0378">Hydrolase</keyword>
<dbReference type="GO" id="GO:0004518">
    <property type="term" value="F:nuclease activity"/>
    <property type="evidence" value="ECO:0007669"/>
    <property type="project" value="UniProtKB-KW"/>
</dbReference>
<keyword evidence="3 5" id="KW-0540">Nuclease</keyword>
<dbReference type="GO" id="GO:0000967">
    <property type="term" value="P:rRNA 5'-end processing"/>
    <property type="evidence" value="ECO:0007669"/>
    <property type="project" value="UniProtKB-UniRule"/>
</dbReference>
<organism evidence="7 8">
    <name type="scientific">Lutispora thermophila DSM 19022</name>
    <dbReference type="NCBI Taxonomy" id="1122184"/>
    <lineage>
        <taxon>Bacteria</taxon>
        <taxon>Bacillati</taxon>
        <taxon>Bacillota</taxon>
        <taxon>Clostridia</taxon>
        <taxon>Lutisporales</taxon>
        <taxon>Lutisporaceae</taxon>
        <taxon>Lutispora</taxon>
    </lineage>
</organism>
<keyword evidence="2 5" id="KW-0690">Ribosome biogenesis</keyword>
<evidence type="ECO:0000259" key="6">
    <source>
        <dbReference type="SMART" id="SM00732"/>
    </source>
</evidence>
<accession>A0A1M6F226</accession>
<keyword evidence="8" id="KW-1185">Reference proteome</keyword>
<comment type="subcellular location">
    <subcellularLocation>
        <location evidence="5">Cytoplasm</location>
    </subcellularLocation>
</comment>
<evidence type="ECO:0000256" key="1">
    <source>
        <dbReference type="ARBA" id="ARBA00022490"/>
    </source>
</evidence>
<evidence type="ECO:0000256" key="2">
    <source>
        <dbReference type="ARBA" id="ARBA00022517"/>
    </source>
</evidence>